<evidence type="ECO:0000313" key="1">
    <source>
        <dbReference type="EMBL" id="RKK02820.1"/>
    </source>
</evidence>
<keyword evidence="3" id="KW-1185">Reference proteome</keyword>
<dbReference type="Proteomes" id="UP000278036">
    <property type="component" value="Unassembled WGS sequence"/>
</dbReference>
<dbReference type="PANTHER" id="PTHR36922">
    <property type="entry name" value="BLL2446 PROTEIN"/>
    <property type="match status" value="1"/>
</dbReference>
<dbReference type="PANTHER" id="PTHR36922:SF1">
    <property type="entry name" value="DUF1993 DOMAIN-CONTAINING PROTEIN"/>
    <property type="match status" value="1"/>
</dbReference>
<accession>A0A3A9J9T2</accession>
<dbReference type="InterPro" id="IPR018531">
    <property type="entry name" value="DUF1993"/>
</dbReference>
<dbReference type="OrthoDB" id="338237at2"/>
<dbReference type="EMBL" id="RFLX01000008">
    <property type="protein sequence ID" value="RMI24492.1"/>
    <property type="molecule type" value="Genomic_DNA"/>
</dbReference>
<reference evidence="1 4" key="1">
    <citation type="submission" date="2018-09" db="EMBL/GenBank/DDBJ databases">
        <title>Roseomonas sp. nov., isolated from feces of Tibetan antelopes in the Qinghai-Tibet plateau, China.</title>
        <authorList>
            <person name="Tian Z."/>
        </authorList>
    </citation>
    <scope>NUCLEOTIDE SEQUENCE [LARGE SCALE GENOMIC DNA]</scope>
    <source>
        <strain evidence="2 3">Z23</strain>
        <strain evidence="1 4">Z24</strain>
    </source>
</reference>
<evidence type="ECO:0000313" key="3">
    <source>
        <dbReference type="Proteomes" id="UP000274097"/>
    </source>
</evidence>
<evidence type="ECO:0000313" key="4">
    <source>
        <dbReference type="Proteomes" id="UP000278036"/>
    </source>
</evidence>
<dbReference type="InParanoid" id="A0A3A9J9T2"/>
<dbReference type="SUPFAM" id="SSF109854">
    <property type="entry name" value="DinB/YfiT-like putative metalloenzymes"/>
    <property type="match status" value="1"/>
</dbReference>
<organism evidence="1 4">
    <name type="scientific">Teichococcus wenyumeiae</name>
    <dbReference type="NCBI Taxonomy" id="2478470"/>
    <lineage>
        <taxon>Bacteria</taxon>
        <taxon>Pseudomonadati</taxon>
        <taxon>Pseudomonadota</taxon>
        <taxon>Alphaproteobacteria</taxon>
        <taxon>Acetobacterales</taxon>
        <taxon>Roseomonadaceae</taxon>
        <taxon>Roseomonas</taxon>
    </lineage>
</organism>
<evidence type="ECO:0000313" key="2">
    <source>
        <dbReference type="EMBL" id="RMI24492.1"/>
    </source>
</evidence>
<comment type="caution">
    <text evidence="1">The sequence shown here is derived from an EMBL/GenBank/DDBJ whole genome shotgun (WGS) entry which is preliminary data.</text>
</comment>
<dbReference type="AlphaFoldDB" id="A0A3A9J9T2"/>
<sequence length="168" mass="18094">MPVSLYDLTVPAFLRAFANLSAILEKGQAFAAAEGRAPESLTEARLIADMAPLTAQIQRASDTAKGAVVRLGGLENPSFPDTEKTFAEMQERIGKTVAFLKSVDPAALDGKEEAEVVLKAGGTSLTFTGRDYVLNFVLPNFYFHVTTAYALLRQQGVPIGKRDYLGPL</sequence>
<dbReference type="Proteomes" id="UP000274097">
    <property type="component" value="Unassembled WGS sequence"/>
</dbReference>
<dbReference type="InterPro" id="IPR034660">
    <property type="entry name" value="DinB/YfiT-like"/>
</dbReference>
<proteinExistence type="predicted"/>
<dbReference type="EMBL" id="RAQU01000124">
    <property type="protein sequence ID" value="RKK02820.1"/>
    <property type="molecule type" value="Genomic_DNA"/>
</dbReference>
<name>A0A3A9J9T2_9PROT</name>
<protein>
    <submittedName>
        <fullName evidence="1">DUF1993 domain-containing protein</fullName>
    </submittedName>
    <submittedName>
        <fullName evidence="2">DUF1993 family protein</fullName>
    </submittedName>
</protein>
<dbReference type="Pfam" id="PF09351">
    <property type="entry name" value="DUF1993"/>
    <property type="match status" value="1"/>
</dbReference>
<gene>
    <name evidence="1" type="ORF">D6Z83_17815</name>
    <name evidence="2" type="ORF">EBE87_12410</name>
</gene>
<dbReference type="RefSeq" id="WP_120639611.1">
    <property type="nucleotide sequence ID" value="NZ_RAQU01000124.1"/>
</dbReference>
<dbReference type="Gene3D" id="1.20.120.450">
    <property type="entry name" value="dinb family like domain"/>
    <property type="match status" value="1"/>
</dbReference>